<reference evidence="2" key="1">
    <citation type="submission" date="2021-06" db="EMBL/GenBank/DDBJ databases">
        <authorList>
            <person name="Kallberg Y."/>
            <person name="Tangrot J."/>
            <person name="Rosling A."/>
        </authorList>
    </citation>
    <scope>NUCLEOTIDE SEQUENCE</scope>
    <source>
        <strain evidence="2">FL130A</strain>
    </source>
</reference>
<proteinExistence type="predicted"/>
<dbReference type="OrthoDB" id="2386121at2759"/>
<dbReference type="Proteomes" id="UP000789508">
    <property type="component" value="Unassembled WGS sequence"/>
</dbReference>
<feature type="compositionally biased region" description="Acidic residues" evidence="1">
    <location>
        <begin position="212"/>
        <end position="224"/>
    </location>
</feature>
<dbReference type="AlphaFoldDB" id="A0A9N9N5T8"/>
<accession>A0A9N9N5T8</accession>
<dbReference type="EMBL" id="CAJVPS010020506">
    <property type="protein sequence ID" value="CAG8704539.1"/>
    <property type="molecule type" value="Genomic_DNA"/>
</dbReference>
<evidence type="ECO:0000256" key="1">
    <source>
        <dbReference type="SAM" id="MobiDB-lite"/>
    </source>
</evidence>
<feature type="region of interest" description="Disordered" evidence="1">
    <location>
        <begin position="197"/>
        <end position="231"/>
    </location>
</feature>
<keyword evidence="3" id="KW-1185">Reference proteome</keyword>
<evidence type="ECO:0000313" key="3">
    <source>
        <dbReference type="Proteomes" id="UP000789508"/>
    </source>
</evidence>
<evidence type="ECO:0000313" key="2">
    <source>
        <dbReference type="EMBL" id="CAG8704539.1"/>
    </source>
</evidence>
<sequence length="231" mass="25961">PETNKYDSHNALGSELKTLLEILPEKGPISASKRQAVRSLEVGNVSMARVKASGSLARSGECVYGTHGFAVRMKPIKPYPCGLRLSDFITEGKWFARSKRQAVRSLEVGNVSMARVVYDTLLKSNKLQANIDLWNEHMEKLARSEVNRVNMNVTIQRNLENVTITTGMSAGIRHFETLGSELLTSQQGRVIQEKFVKRPENTDTGTALKEDNLDDWDNKEEEEQVVEKENK</sequence>
<gene>
    <name evidence="2" type="ORF">ALEPTO_LOCUS11693</name>
</gene>
<comment type="caution">
    <text evidence="2">The sequence shown here is derived from an EMBL/GenBank/DDBJ whole genome shotgun (WGS) entry which is preliminary data.</text>
</comment>
<name>A0A9N9N5T8_9GLOM</name>
<protein>
    <submittedName>
        <fullName evidence="2">5305_t:CDS:1</fullName>
    </submittedName>
</protein>
<organism evidence="2 3">
    <name type="scientific">Ambispora leptoticha</name>
    <dbReference type="NCBI Taxonomy" id="144679"/>
    <lineage>
        <taxon>Eukaryota</taxon>
        <taxon>Fungi</taxon>
        <taxon>Fungi incertae sedis</taxon>
        <taxon>Mucoromycota</taxon>
        <taxon>Glomeromycotina</taxon>
        <taxon>Glomeromycetes</taxon>
        <taxon>Archaeosporales</taxon>
        <taxon>Ambisporaceae</taxon>
        <taxon>Ambispora</taxon>
    </lineage>
</organism>
<feature type="non-terminal residue" evidence="2">
    <location>
        <position position="1"/>
    </location>
</feature>
<feature type="non-terminal residue" evidence="2">
    <location>
        <position position="231"/>
    </location>
</feature>